<dbReference type="WBParaSite" id="MBELARI_LOCUS87">
    <property type="protein sequence ID" value="MBELARI_LOCUS87"/>
    <property type="gene ID" value="MBELARI_LOCUS87"/>
</dbReference>
<evidence type="ECO:0000256" key="1">
    <source>
        <dbReference type="SAM" id="MobiDB-lite"/>
    </source>
</evidence>
<accession>A0AAF3FNC7</accession>
<feature type="region of interest" description="Disordered" evidence="1">
    <location>
        <begin position="442"/>
        <end position="496"/>
    </location>
</feature>
<organism evidence="2 3">
    <name type="scientific">Mesorhabditis belari</name>
    <dbReference type="NCBI Taxonomy" id="2138241"/>
    <lineage>
        <taxon>Eukaryota</taxon>
        <taxon>Metazoa</taxon>
        <taxon>Ecdysozoa</taxon>
        <taxon>Nematoda</taxon>
        <taxon>Chromadorea</taxon>
        <taxon>Rhabditida</taxon>
        <taxon>Rhabditina</taxon>
        <taxon>Rhabditomorpha</taxon>
        <taxon>Rhabditoidea</taxon>
        <taxon>Rhabditidae</taxon>
        <taxon>Mesorhabditinae</taxon>
        <taxon>Mesorhabditis</taxon>
    </lineage>
</organism>
<name>A0AAF3FNC7_9BILA</name>
<evidence type="ECO:0000313" key="3">
    <source>
        <dbReference type="WBParaSite" id="MBELARI_LOCUS87"/>
    </source>
</evidence>
<reference evidence="3" key="1">
    <citation type="submission" date="2024-02" db="UniProtKB">
        <authorList>
            <consortium name="WormBaseParasite"/>
        </authorList>
    </citation>
    <scope>IDENTIFICATION</scope>
</reference>
<dbReference type="Proteomes" id="UP000887575">
    <property type="component" value="Unassembled WGS sequence"/>
</dbReference>
<sequence>MFSTNSLQANSLWSYIEKMNFDECGKFIKNFLMELLGVERFASLHRRLGGKIDAENFNNWSGLYTGCSSMQERLMTINELPQYHAFLIKAIGQADTQYLTNKYEETISDVNLFNYWSGRFDEVKLAVEQLGCLKQDGQSPSDDPHLHFDMFIMTALIGFSWDLFEQMRTRRGEKIENKRGRAWSPVDQPTSTKGYLYIRSEQLTTESKFATLGMGITNFLEDFLGKEPLKQLNKKLSNELESDCARWKRTNDEAQLIMHQLHKTLFSPNEVSCSEIDRYLAHLFDETLLKLFYQRIDELTSDISHFILWTDRFESVHQAIHRSKTEALSDLSRTSELRFFRSLTSFSVVFLVWKFCFWKNRMTSTLDVPKGVVEDPQRYVHKEATSNRENYIYWNRRFATASLAMERLEENMCQYSVSPVSALFFTIIICWELRDEVGEIKPSTTTSSADEEEVKKKPITKPPQKDRQKLRFTPWTPAPLPEAPSPPPAQSTPQPEFTQKRCVTCGKEFTYELENSFLLECNHTVPKFFAHEQCFVKALKEQIPSLDGRKRKDWKKALCVEDGCKGHLLFCDKVIKGVPHGNPILYDD</sequence>
<evidence type="ECO:0000313" key="2">
    <source>
        <dbReference type="Proteomes" id="UP000887575"/>
    </source>
</evidence>
<protein>
    <submittedName>
        <fullName evidence="3">Uncharacterized protein</fullName>
    </submittedName>
</protein>
<proteinExistence type="predicted"/>
<feature type="compositionally biased region" description="Pro residues" evidence="1">
    <location>
        <begin position="476"/>
        <end position="490"/>
    </location>
</feature>
<dbReference type="AlphaFoldDB" id="A0AAF3FNC7"/>
<keyword evidence="2" id="KW-1185">Reference proteome</keyword>